<name>A0ABW2Q990_9MICO</name>
<gene>
    <name evidence="1" type="ORF">ACFQQL_12955</name>
</gene>
<accession>A0ABW2Q990</accession>
<dbReference type="Proteomes" id="UP001596455">
    <property type="component" value="Unassembled WGS sequence"/>
</dbReference>
<evidence type="ECO:0000313" key="1">
    <source>
        <dbReference type="EMBL" id="MFC7406024.1"/>
    </source>
</evidence>
<organism evidence="1 2">
    <name type="scientific">Georgenia alba</name>
    <dbReference type="NCBI Taxonomy" id="2233858"/>
    <lineage>
        <taxon>Bacteria</taxon>
        <taxon>Bacillati</taxon>
        <taxon>Actinomycetota</taxon>
        <taxon>Actinomycetes</taxon>
        <taxon>Micrococcales</taxon>
        <taxon>Bogoriellaceae</taxon>
        <taxon>Georgenia</taxon>
    </lineage>
</organism>
<protein>
    <recommendedName>
        <fullName evidence="3">DUF4352 domain-containing protein</fullName>
    </recommendedName>
</protein>
<dbReference type="EMBL" id="JBHTCQ010000002">
    <property type="protein sequence ID" value="MFC7406024.1"/>
    <property type="molecule type" value="Genomic_DNA"/>
</dbReference>
<keyword evidence="2" id="KW-1185">Reference proteome</keyword>
<dbReference type="RefSeq" id="WP_382394997.1">
    <property type="nucleotide sequence ID" value="NZ_JBHTCQ010000002.1"/>
</dbReference>
<evidence type="ECO:0008006" key="3">
    <source>
        <dbReference type="Google" id="ProtNLM"/>
    </source>
</evidence>
<comment type="caution">
    <text evidence="1">The sequence shown here is derived from an EMBL/GenBank/DDBJ whole genome shotgun (WGS) entry which is preliminary data.</text>
</comment>
<proteinExistence type="predicted"/>
<reference evidence="2" key="1">
    <citation type="journal article" date="2019" name="Int. J. Syst. Evol. Microbiol.">
        <title>The Global Catalogue of Microorganisms (GCM) 10K type strain sequencing project: providing services to taxonomists for standard genome sequencing and annotation.</title>
        <authorList>
            <consortium name="The Broad Institute Genomics Platform"/>
            <consortium name="The Broad Institute Genome Sequencing Center for Infectious Disease"/>
            <person name="Wu L."/>
            <person name="Ma J."/>
        </authorList>
    </citation>
    <scope>NUCLEOTIDE SEQUENCE [LARGE SCALE GENOMIC DNA]</scope>
    <source>
        <strain evidence="2">JCM 1490</strain>
    </source>
</reference>
<sequence length="183" mass="20349">MSAAKRGWFRRHVAALASLAVMLPAFAVTWYLTDWRERLNWVQGEPVDASVGEPVSYHDFTITVDRHDVLHDPQGSQLVPGTVLVVVTARIEPNDPGADSVMCDVLLDIDGRQWEPVTDSTVFMPAEGMESDCFWYSGVLEQTDHADFQMAFMVPGTALRSGPMTVQISTGTQLPRYVRVPLQ</sequence>
<evidence type="ECO:0000313" key="2">
    <source>
        <dbReference type="Proteomes" id="UP001596455"/>
    </source>
</evidence>